<dbReference type="GO" id="GO:0032040">
    <property type="term" value="C:small-subunit processome"/>
    <property type="evidence" value="ECO:0007669"/>
    <property type="project" value="TreeGrafter"/>
</dbReference>
<comment type="caution">
    <text evidence="7">The sequence shown here is derived from an EMBL/GenBank/DDBJ whole genome shotgun (WGS) entry which is preliminary data.</text>
</comment>
<dbReference type="SMART" id="SM00386">
    <property type="entry name" value="HAT"/>
    <property type="match status" value="3"/>
</dbReference>
<dbReference type="Gene3D" id="1.25.40.10">
    <property type="entry name" value="Tetratricopeptide repeat domain"/>
    <property type="match status" value="1"/>
</dbReference>
<dbReference type="SUPFAM" id="SSF48452">
    <property type="entry name" value="TPR-like"/>
    <property type="match status" value="1"/>
</dbReference>
<reference evidence="7" key="1">
    <citation type="submission" date="2021-03" db="EMBL/GenBank/DDBJ databases">
        <authorList>
            <person name="Tagirdzhanova G."/>
        </authorList>
    </citation>
    <scope>NUCLEOTIDE SEQUENCE</scope>
</reference>
<evidence type="ECO:0000313" key="8">
    <source>
        <dbReference type="Proteomes" id="UP000664521"/>
    </source>
</evidence>
<evidence type="ECO:0000256" key="5">
    <source>
        <dbReference type="ARBA" id="ARBA00023242"/>
    </source>
</evidence>
<evidence type="ECO:0000256" key="1">
    <source>
        <dbReference type="ARBA" id="ARBA00004604"/>
    </source>
</evidence>
<dbReference type="GO" id="GO:0034388">
    <property type="term" value="C:Pwp2p-containing subcomplex of 90S preribosome"/>
    <property type="evidence" value="ECO:0007669"/>
    <property type="project" value="TreeGrafter"/>
</dbReference>
<comment type="similarity">
    <text evidence="2">Belongs to the UTP6 family.</text>
</comment>
<dbReference type="InterPro" id="IPR003107">
    <property type="entry name" value="HAT"/>
</dbReference>
<evidence type="ECO:0000256" key="2">
    <source>
        <dbReference type="ARBA" id="ARBA00010734"/>
    </source>
</evidence>
<accession>A0A8H3F6G9</accession>
<keyword evidence="5" id="KW-0539">Nucleus</keyword>
<dbReference type="InterPro" id="IPR013949">
    <property type="entry name" value="Utp6"/>
</dbReference>
<dbReference type="OrthoDB" id="28112at2759"/>
<evidence type="ECO:0000313" key="7">
    <source>
        <dbReference type="EMBL" id="CAF9920261.1"/>
    </source>
</evidence>
<keyword evidence="4" id="KW-0677">Repeat</keyword>
<organism evidence="7 8">
    <name type="scientific">Heterodermia speciosa</name>
    <dbReference type="NCBI Taxonomy" id="116794"/>
    <lineage>
        <taxon>Eukaryota</taxon>
        <taxon>Fungi</taxon>
        <taxon>Dikarya</taxon>
        <taxon>Ascomycota</taxon>
        <taxon>Pezizomycotina</taxon>
        <taxon>Lecanoromycetes</taxon>
        <taxon>OSLEUM clade</taxon>
        <taxon>Lecanoromycetidae</taxon>
        <taxon>Caliciales</taxon>
        <taxon>Physciaceae</taxon>
        <taxon>Heterodermia</taxon>
    </lineage>
</organism>
<name>A0A8H3F6G9_9LECA</name>
<comment type="subcellular location">
    <subcellularLocation>
        <location evidence="1">Nucleus</location>
        <location evidence="1">Nucleolus</location>
    </subcellularLocation>
</comment>
<proteinExistence type="inferred from homology"/>
<dbReference type="EMBL" id="CAJPDS010000025">
    <property type="protein sequence ID" value="CAF9920261.1"/>
    <property type="molecule type" value="Genomic_DNA"/>
</dbReference>
<dbReference type="Pfam" id="PF08640">
    <property type="entry name" value="U3_assoc_6"/>
    <property type="match status" value="1"/>
</dbReference>
<dbReference type="Proteomes" id="UP000664521">
    <property type="component" value="Unassembled WGS sequence"/>
</dbReference>
<evidence type="ECO:0000256" key="4">
    <source>
        <dbReference type="ARBA" id="ARBA00022737"/>
    </source>
</evidence>
<gene>
    <name evidence="7" type="primary">UTP6</name>
    <name evidence="7" type="ORF">HETSPECPRED_004214</name>
</gene>
<dbReference type="InterPro" id="IPR055347">
    <property type="entry name" value="UTP6_N"/>
</dbReference>
<feature type="domain" description="U3 small nucleolar RNA-associated protein 6 N-terminal" evidence="6">
    <location>
        <begin position="12"/>
        <end position="85"/>
    </location>
</feature>
<dbReference type="PANTHER" id="PTHR23271">
    <property type="entry name" value="HEPATOCELLULAR CARCINOMA-ASSOCIATED ANTIGEN 66"/>
    <property type="match status" value="1"/>
</dbReference>
<dbReference type="AlphaFoldDB" id="A0A8H3F6G9"/>
<evidence type="ECO:0000256" key="3">
    <source>
        <dbReference type="ARBA" id="ARBA00022552"/>
    </source>
</evidence>
<protein>
    <submittedName>
        <fullName evidence="7">U3 snoRNP protein</fullName>
    </submittedName>
</protein>
<keyword evidence="8" id="KW-1185">Reference proteome</keyword>
<keyword evidence="3" id="KW-0698">rRNA processing</keyword>
<dbReference type="PANTHER" id="PTHR23271:SF1">
    <property type="entry name" value="U3 SMALL NUCLEOLAR RNA-ASSOCIATED PROTEIN 6 HOMOLOG"/>
    <property type="match status" value="1"/>
</dbReference>
<dbReference type="GO" id="GO:0030515">
    <property type="term" value="F:snoRNA binding"/>
    <property type="evidence" value="ECO:0007669"/>
    <property type="project" value="InterPro"/>
</dbReference>
<evidence type="ECO:0000259" key="6">
    <source>
        <dbReference type="Pfam" id="PF08640"/>
    </source>
</evidence>
<dbReference type="GO" id="GO:0000462">
    <property type="term" value="P:maturation of SSU-rRNA from tricistronic rRNA transcript (SSU-rRNA, 5.8S rRNA, LSU-rRNA)"/>
    <property type="evidence" value="ECO:0007669"/>
    <property type="project" value="InterPro"/>
</dbReference>
<sequence length="456" mass="51536">MAGASDKARFYLERSVPELHELLRKKLFTEQEITSIAKTRSDFEHKVNARGSRPVDWARYAQYEMNLESLRQRRIKRKGLKNSGHTGQRRIFFILDRATKKFSGDIGLWMQYIEFARKQKANKKLSQILTAVLRLHPTNPDLWIYAANYALDERSDIAESRSCMQRGLRFCKGSRQLWCEYAKLEMMYISKIHARGRILGLQRPDNDKAGFGDDTVDIPRTIDNETGSEAFEYIDEEILEKLQGSPALSGAIPIAIIESAMKQFAWDSALGKELFDTVASFRGVPCVAKILRHIVQGLQSTTPSSPATMSCFFKEPTLSDGPVSAGFPAALRSSLDRLKISVETLSASSNLESTARSRSILAREVINWILDLHTHDVLDQDVTKVLLAILKKTWNQFIIDLEMSPGINAHEFSEVLETLQKKEFKGLAASGVIVGLRLWPEHTHLLAIQRAAITWA</sequence>
<dbReference type="InterPro" id="IPR011990">
    <property type="entry name" value="TPR-like_helical_dom_sf"/>
</dbReference>